<evidence type="ECO:0000256" key="7">
    <source>
        <dbReference type="ARBA" id="ARBA00022490"/>
    </source>
</evidence>
<dbReference type="InterPro" id="IPR019474">
    <property type="entry name" value="Ub_conjug_fac_E4_core"/>
</dbReference>
<dbReference type="InterPro" id="IPR003613">
    <property type="entry name" value="Ubox_domain"/>
</dbReference>
<dbReference type="GO" id="GO:0034450">
    <property type="term" value="F:ubiquitin-ubiquitin ligase activity"/>
    <property type="evidence" value="ECO:0007669"/>
    <property type="project" value="InterPro"/>
</dbReference>
<dbReference type="PANTHER" id="PTHR13931:SF2">
    <property type="entry name" value="UBIQUITIN CONJUGATION FACTOR E4 B"/>
    <property type="match status" value="1"/>
</dbReference>
<dbReference type="GO" id="GO:0000151">
    <property type="term" value="C:ubiquitin ligase complex"/>
    <property type="evidence" value="ECO:0007669"/>
    <property type="project" value="InterPro"/>
</dbReference>
<dbReference type="GO" id="GO:0005634">
    <property type="term" value="C:nucleus"/>
    <property type="evidence" value="ECO:0007669"/>
    <property type="project" value="UniProtKB-SubCell"/>
</dbReference>
<evidence type="ECO:0000256" key="9">
    <source>
        <dbReference type="ARBA" id="ARBA00022786"/>
    </source>
</evidence>
<evidence type="ECO:0000256" key="5">
    <source>
        <dbReference type="ARBA" id="ARBA00007434"/>
    </source>
</evidence>
<feature type="compositionally biased region" description="Low complexity" evidence="11">
    <location>
        <begin position="53"/>
        <end position="63"/>
    </location>
</feature>
<dbReference type="Pfam" id="PF10408">
    <property type="entry name" value="Ufd2P_core"/>
    <property type="match status" value="1"/>
</dbReference>
<protein>
    <recommendedName>
        <fullName evidence="6">RING-type E3 ubiquitin transferase</fullName>
        <ecNumber evidence="6">2.3.2.27</ecNumber>
    </recommendedName>
</protein>
<feature type="compositionally biased region" description="Low complexity" evidence="11">
    <location>
        <begin position="25"/>
        <end position="44"/>
    </location>
</feature>
<feature type="domain" description="U-box" evidence="12">
    <location>
        <begin position="1004"/>
        <end position="1078"/>
    </location>
</feature>
<evidence type="ECO:0000256" key="3">
    <source>
        <dbReference type="ARBA" id="ARBA00004496"/>
    </source>
</evidence>
<gene>
    <name evidence="13" type="ORF">PHLCEN_2v13614</name>
</gene>
<dbReference type="FunFam" id="3.30.40.10:FF:000055">
    <property type="entry name" value="Ubiquitin conjugation factor e4 a"/>
    <property type="match status" value="1"/>
</dbReference>
<keyword evidence="8" id="KW-0808">Transferase</keyword>
<evidence type="ECO:0000256" key="8">
    <source>
        <dbReference type="ARBA" id="ARBA00022679"/>
    </source>
</evidence>
<dbReference type="GO" id="GO:0005737">
    <property type="term" value="C:cytoplasm"/>
    <property type="evidence" value="ECO:0007669"/>
    <property type="project" value="UniProtKB-SubCell"/>
</dbReference>
<dbReference type="GO" id="GO:0000209">
    <property type="term" value="P:protein polyubiquitination"/>
    <property type="evidence" value="ECO:0007669"/>
    <property type="project" value="TreeGrafter"/>
</dbReference>
<dbReference type="Pfam" id="PF04564">
    <property type="entry name" value="U-box"/>
    <property type="match status" value="1"/>
</dbReference>
<accession>A0A2R6NDN5</accession>
<dbReference type="Gene3D" id="3.30.40.10">
    <property type="entry name" value="Zinc/RING finger domain, C3HC4 (zinc finger)"/>
    <property type="match status" value="1"/>
</dbReference>
<evidence type="ECO:0000313" key="14">
    <source>
        <dbReference type="Proteomes" id="UP000186601"/>
    </source>
</evidence>
<keyword evidence="7" id="KW-0963">Cytoplasm</keyword>
<evidence type="ECO:0000256" key="11">
    <source>
        <dbReference type="SAM" id="MobiDB-lite"/>
    </source>
</evidence>
<dbReference type="UniPathway" id="UPA00143"/>
<keyword evidence="14" id="KW-1185">Reference proteome</keyword>
<keyword evidence="10" id="KW-0539">Nucleus</keyword>
<evidence type="ECO:0000256" key="1">
    <source>
        <dbReference type="ARBA" id="ARBA00000900"/>
    </source>
</evidence>
<evidence type="ECO:0000313" key="13">
    <source>
        <dbReference type="EMBL" id="PSR70463.1"/>
    </source>
</evidence>
<comment type="pathway">
    <text evidence="4">Protein modification; protein ubiquitination.</text>
</comment>
<evidence type="ECO:0000259" key="12">
    <source>
        <dbReference type="PROSITE" id="PS51698"/>
    </source>
</evidence>
<dbReference type="OrthoDB" id="20295at2759"/>
<evidence type="ECO:0000256" key="10">
    <source>
        <dbReference type="ARBA" id="ARBA00023242"/>
    </source>
</evidence>
<dbReference type="SMART" id="SM00504">
    <property type="entry name" value="Ubox"/>
    <property type="match status" value="1"/>
</dbReference>
<organism evidence="13 14">
    <name type="scientific">Hermanssonia centrifuga</name>
    <dbReference type="NCBI Taxonomy" id="98765"/>
    <lineage>
        <taxon>Eukaryota</taxon>
        <taxon>Fungi</taxon>
        <taxon>Dikarya</taxon>
        <taxon>Basidiomycota</taxon>
        <taxon>Agaricomycotina</taxon>
        <taxon>Agaricomycetes</taxon>
        <taxon>Polyporales</taxon>
        <taxon>Meruliaceae</taxon>
        <taxon>Hermanssonia</taxon>
    </lineage>
</organism>
<dbReference type="EC" id="2.3.2.27" evidence="6"/>
<comment type="catalytic activity">
    <reaction evidence="1">
        <text>S-ubiquitinyl-[E2 ubiquitin-conjugating enzyme]-L-cysteine + [acceptor protein]-L-lysine = [E2 ubiquitin-conjugating enzyme]-L-cysteine + N(6)-ubiquitinyl-[acceptor protein]-L-lysine.</text>
        <dbReference type="EC" id="2.3.2.27"/>
    </reaction>
</comment>
<evidence type="ECO:0000256" key="6">
    <source>
        <dbReference type="ARBA" id="ARBA00012483"/>
    </source>
</evidence>
<name>A0A2R6NDN5_9APHY</name>
<dbReference type="GO" id="GO:0036503">
    <property type="term" value="P:ERAD pathway"/>
    <property type="evidence" value="ECO:0007669"/>
    <property type="project" value="InterPro"/>
</dbReference>
<dbReference type="InterPro" id="IPR045132">
    <property type="entry name" value="UBE4"/>
</dbReference>
<keyword evidence="9" id="KW-0833">Ubl conjugation pathway</keyword>
<dbReference type="PROSITE" id="PS51698">
    <property type="entry name" value="U_BOX"/>
    <property type="match status" value="1"/>
</dbReference>
<comment type="caution">
    <text evidence="13">The sequence shown here is derived from an EMBL/GenBank/DDBJ whole genome shotgun (WGS) entry which is preliminary data.</text>
</comment>
<dbReference type="STRING" id="98765.A0A2R6NDN5"/>
<dbReference type="PANTHER" id="PTHR13931">
    <property type="entry name" value="UBIQUITINATION FACTOR E4"/>
    <property type="match status" value="1"/>
</dbReference>
<dbReference type="SUPFAM" id="SSF57850">
    <property type="entry name" value="RING/U-box"/>
    <property type="match status" value="1"/>
</dbReference>
<sequence>MATDPQNDAERIRLKRLAKLQGVASSTPRPTPTSSTPSGSNPVRSTPPPKPQTPVKRPADVSPAPSPVPKKKSPPQPAHLDLPSWEDGIISTVLNVTMRKETAEASGYQVVWLKNLATELEAENPMSPKPIRLAADIADRVLIARLELDPQAMSDDLDYLPVLASLPAQQTAFEYLVSCWKSLNGVRSALLKKNHPPIQMQQATAVLDKLRDLIISYAGLTLQEPEMFSQPTGKPLGAIELVAPLVSLSSLSAPLLSMSSSSESTLGPSDIEPFLQDLVRRFEPDNELDDVLGPVIRSLCFHPSLFRPEGLAGGDASWRGIIGGLEALVSIKGIANMITRLPEWNPTHAVANNIETTSLFGPLLRLGVFQREWPSIAAAYFMKAKDRPATDIQSAIASLRGTLKSLQSSMFQIFNALVRASAEAREAVLQYFASAVSLNVKRAGMQVQPETVATDSYMVNLQAVLLRFCEPFIDANYTKLDRIDPLYYARSDRIELKDETRINADSNEAEQWRQQNEAPHGSPPNFISEIFYLTLAMNHYGYQKTITTYEELARQYDDMARHAEMLEGDGSWRGSPLQARTQAAIDAVKVEQDKVQACQLAFQAQLAEPELVFRTISFTNFVSVWLIRSVDPRHKHPNPILDLPLPKEVPLSFRVLPEYIVEDVVDYHCFVIRDAPESLELTGKIEMLLWALTFLTSTWYIKNPFLKSKIVEALCWASMKYDGRRSVLESTMNSHPMALKHLMPALMHFYIEVEQTGASSQFYDKFNARRNIAVIFRTIWDNPQHRDALKIQTRDNIERFVRFVNLLINDLTYLMDESLSDLVKIHEIQEEMKDAEAFARKPVQHRRERESTLRSLERQTISYMQLGNTTILLLKAFTHETKEPFMVPEIVDRLAAMLDYNLDALVGPRCTNLKVANPEKYKFNIKQLLSDFLQVYLNLCDQGEFARAVASDGRSYRKELFEKAARIARNKGLKSDDELEKLHLFVVKVEETKATIEAEDDLGEIPDEFLDPLMYTLMRDPVLLPSSRTVIDRATIKSHLLSDAKDPFNRMPLSLEDVVPDLDLKARIEAFLAERRNKNTAFDKPAEDVVDM</sequence>
<dbReference type="CDD" id="cd22541">
    <property type="entry name" value="SP5_N"/>
    <property type="match status" value="1"/>
</dbReference>
<feature type="region of interest" description="Disordered" evidence="11">
    <location>
        <begin position="17"/>
        <end position="84"/>
    </location>
</feature>
<dbReference type="CDD" id="cd16657">
    <property type="entry name" value="RING-Ubox_UBE4A"/>
    <property type="match status" value="1"/>
</dbReference>
<proteinExistence type="inferred from homology"/>
<dbReference type="InterPro" id="IPR013083">
    <property type="entry name" value="Znf_RING/FYVE/PHD"/>
</dbReference>
<reference evidence="13 14" key="1">
    <citation type="submission" date="2018-02" db="EMBL/GenBank/DDBJ databases">
        <title>Genome sequence of the basidiomycete white-rot fungus Phlebia centrifuga.</title>
        <authorList>
            <person name="Granchi Z."/>
            <person name="Peng M."/>
            <person name="de Vries R.P."/>
            <person name="Hilden K."/>
            <person name="Makela M.R."/>
            <person name="Grigoriev I."/>
            <person name="Riley R."/>
        </authorList>
    </citation>
    <scope>NUCLEOTIDE SEQUENCE [LARGE SCALE GENOMIC DNA]</scope>
    <source>
        <strain evidence="13 14">FBCC195</strain>
    </source>
</reference>
<dbReference type="EMBL" id="MLYV02001350">
    <property type="protein sequence ID" value="PSR70463.1"/>
    <property type="molecule type" value="Genomic_DNA"/>
</dbReference>
<evidence type="ECO:0000256" key="4">
    <source>
        <dbReference type="ARBA" id="ARBA00004906"/>
    </source>
</evidence>
<comment type="subcellular location">
    <subcellularLocation>
        <location evidence="3">Cytoplasm</location>
    </subcellularLocation>
    <subcellularLocation>
        <location evidence="2">Nucleus</location>
    </subcellularLocation>
</comment>
<comment type="similarity">
    <text evidence="5">Belongs to the ubiquitin conjugation factor E4 family.</text>
</comment>
<dbReference type="Proteomes" id="UP000186601">
    <property type="component" value="Unassembled WGS sequence"/>
</dbReference>
<dbReference type="AlphaFoldDB" id="A0A2R6NDN5"/>
<evidence type="ECO:0000256" key="2">
    <source>
        <dbReference type="ARBA" id="ARBA00004123"/>
    </source>
</evidence>
<dbReference type="GO" id="GO:0006511">
    <property type="term" value="P:ubiquitin-dependent protein catabolic process"/>
    <property type="evidence" value="ECO:0007669"/>
    <property type="project" value="InterPro"/>
</dbReference>